<dbReference type="PANTHER" id="PTHR34989:SF1">
    <property type="entry name" value="PROTEIN HDED"/>
    <property type="match status" value="1"/>
</dbReference>
<dbReference type="Pfam" id="PF03729">
    <property type="entry name" value="DUF308"/>
    <property type="match status" value="2"/>
</dbReference>
<comment type="caution">
    <text evidence="2">The sequence shown here is derived from an EMBL/GenBank/DDBJ whole genome shotgun (WGS) entry which is preliminary data.</text>
</comment>
<sequence>MAMREFFTAMWRTILLRGLASLAFGILAFVYPGVTLAVVVTLFGIYALVDGLLGLWGVFRGKDQGTSVTSLLTAIVGIVAGLVCLLAPGFATTYVVLLIGFWNIAAGLLQLIGALVMWKDIEQPGLLALAGLAGAALGLLIVFYPATAAISIIWVIAGTAVLVGLVLLAFGWKLRSAAQGLMKARGV</sequence>
<dbReference type="AlphaFoldDB" id="A0A2W2B7V2"/>
<evidence type="ECO:0000313" key="2">
    <source>
        <dbReference type="EMBL" id="PZF76178.1"/>
    </source>
</evidence>
<proteinExistence type="predicted"/>
<feature type="transmembrane region" description="Helical" evidence="1">
    <location>
        <begin position="97"/>
        <end position="118"/>
    </location>
</feature>
<evidence type="ECO:0000256" key="1">
    <source>
        <dbReference type="SAM" id="Phobius"/>
    </source>
</evidence>
<keyword evidence="3" id="KW-1185">Reference proteome</keyword>
<dbReference type="EMBL" id="QKVK01000006">
    <property type="protein sequence ID" value="PZF76178.1"/>
    <property type="molecule type" value="Genomic_DNA"/>
</dbReference>
<evidence type="ECO:0008006" key="4">
    <source>
        <dbReference type="Google" id="ProtNLM"/>
    </source>
</evidence>
<keyword evidence="1" id="KW-0812">Transmembrane</keyword>
<name>A0A2W2B7V2_9HYPH</name>
<evidence type="ECO:0000313" key="3">
    <source>
        <dbReference type="Proteomes" id="UP000248795"/>
    </source>
</evidence>
<dbReference type="Proteomes" id="UP000248795">
    <property type="component" value="Unassembled WGS sequence"/>
</dbReference>
<protein>
    <recommendedName>
        <fullName evidence="4">HdeD family acid-resistance protein</fullName>
    </recommendedName>
</protein>
<organism evidence="2 3">
    <name type="scientific">Aestuariivirga litoralis</name>
    <dbReference type="NCBI Taxonomy" id="2650924"/>
    <lineage>
        <taxon>Bacteria</taxon>
        <taxon>Pseudomonadati</taxon>
        <taxon>Pseudomonadota</taxon>
        <taxon>Alphaproteobacteria</taxon>
        <taxon>Hyphomicrobiales</taxon>
        <taxon>Aestuariivirgaceae</taxon>
        <taxon>Aestuariivirga</taxon>
    </lineage>
</organism>
<dbReference type="InterPro" id="IPR052712">
    <property type="entry name" value="Acid_resist_chaperone_HdeD"/>
</dbReference>
<feature type="transmembrane region" description="Helical" evidence="1">
    <location>
        <begin position="152"/>
        <end position="172"/>
    </location>
</feature>
<dbReference type="InterPro" id="IPR005325">
    <property type="entry name" value="DUF308_memb"/>
</dbReference>
<reference evidence="3" key="1">
    <citation type="submission" date="2018-06" db="EMBL/GenBank/DDBJ databases">
        <title>Aestuariibacter litoralis strain KCTC 52945T.</title>
        <authorList>
            <person name="Li X."/>
            <person name="Salam N."/>
            <person name="Li J.-L."/>
            <person name="Chen Y.-M."/>
            <person name="Yang Z.-W."/>
            <person name="Zhang L.-Y."/>
            <person name="Han M.-X."/>
            <person name="Xiao M."/>
            <person name="Li W.-J."/>
        </authorList>
    </citation>
    <scope>NUCLEOTIDE SEQUENCE [LARGE SCALE GENOMIC DNA]</scope>
    <source>
        <strain evidence="3">KCTC 52945</strain>
    </source>
</reference>
<keyword evidence="1" id="KW-1133">Transmembrane helix</keyword>
<gene>
    <name evidence="2" type="ORF">DK847_13295</name>
</gene>
<dbReference type="RefSeq" id="WP_111199015.1">
    <property type="nucleotide sequence ID" value="NZ_QKVK01000006.1"/>
</dbReference>
<accession>A0A2W2B7V2</accession>
<keyword evidence="1" id="KW-0472">Membrane</keyword>
<feature type="transmembrane region" description="Helical" evidence="1">
    <location>
        <begin position="125"/>
        <end position="146"/>
    </location>
</feature>
<dbReference type="GO" id="GO:0005886">
    <property type="term" value="C:plasma membrane"/>
    <property type="evidence" value="ECO:0007669"/>
    <property type="project" value="TreeGrafter"/>
</dbReference>
<feature type="transmembrane region" description="Helical" evidence="1">
    <location>
        <begin position="38"/>
        <end position="59"/>
    </location>
</feature>
<dbReference type="PANTHER" id="PTHR34989">
    <property type="entry name" value="PROTEIN HDED"/>
    <property type="match status" value="1"/>
</dbReference>
<feature type="transmembrane region" description="Helical" evidence="1">
    <location>
        <begin position="71"/>
        <end position="91"/>
    </location>
</feature>